<proteinExistence type="inferred from homology"/>
<dbReference type="PRINTS" id="PR00081">
    <property type="entry name" value="GDHRDH"/>
</dbReference>
<dbReference type="Pfam" id="PF00106">
    <property type="entry name" value="adh_short"/>
    <property type="match status" value="1"/>
</dbReference>
<name>A0A2N9Y8J2_9HYPH</name>
<organism evidence="4 5">
    <name type="scientific">Bartonella tribocorum</name>
    <dbReference type="NCBI Taxonomy" id="85701"/>
    <lineage>
        <taxon>Bacteria</taxon>
        <taxon>Pseudomonadati</taxon>
        <taxon>Pseudomonadota</taxon>
        <taxon>Alphaproteobacteria</taxon>
        <taxon>Hyphomicrobiales</taxon>
        <taxon>Bartonellaceae</taxon>
        <taxon>Bartonella</taxon>
    </lineage>
</organism>
<evidence type="ECO:0000313" key="4">
    <source>
        <dbReference type="EMBL" id="PIT68025.1"/>
    </source>
</evidence>
<gene>
    <name evidence="4" type="ORF">CER18_08620</name>
</gene>
<comment type="similarity">
    <text evidence="1 3">Belongs to the short-chain dehydrogenases/reductases (SDR) family.</text>
</comment>
<reference evidence="4 5" key="1">
    <citation type="submission" date="2017-06" db="EMBL/GenBank/DDBJ databases">
        <title>Draft genome of Bartonella tribocorum strain L103, isolated from a rodent in Laos.</title>
        <authorList>
            <person name="Hadjadj L."/>
            <person name="Jiyipong T."/>
            <person name="Morand S."/>
            <person name="Diene S.M."/>
            <person name="Rolain J.-M."/>
        </authorList>
    </citation>
    <scope>NUCLEOTIDE SEQUENCE [LARGE SCALE GENOMIC DNA]</scope>
    <source>
        <strain evidence="4 5">L103</strain>
    </source>
</reference>
<evidence type="ECO:0000256" key="2">
    <source>
        <dbReference type="ARBA" id="ARBA00023002"/>
    </source>
</evidence>
<dbReference type="Proteomes" id="UP000229839">
    <property type="component" value="Unassembled WGS sequence"/>
</dbReference>
<dbReference type="PANTHER" id="PTHR43976:SF16">
    <property type="entry name" value="SHORT-CHAIN DEHYDROGENASE_REDUCTASE FAMILY PROTEIN"/>
    <property type="match status" value="1"/>
</dbReference>
<dbReference type="CDD" id="cd05233">
    <property type="entry name" value="SDR_c"/>
    <property type="match status" value="1"/>
</dbReference>
<protein>
    <recommendedName>
        <fullName evidence="6">Short-chain dehydrogenase</fullName>
    </recommendedName>
</protein>
<accession>A0A2N9Y8J2</accession>
<comment type="caution">
    <text evidence="4">The sequence shown here is derived from an EMBL/GenBank/DDBJ whole genome shotgun (WGS) entry which is preliminary data.</text>
</comment>
<dbReference type="PANTHER" id="PTHR43976">
    <property type="entry name" value="SHORT CHAIN DEHYDROGENASE"/>
    <property type="match status" value="1"/>
</dbReference>
<dbReference type="InterPro" id="IPR051911">
    <property type="entry name" value="SDR_oxidoreductase"/>
</dbReference>
<dbReference type="InterPro" id="IPR036291">
    <property type="entry name" value="NAD(P)-bd_dom_sf"/>
</dbReference>
<dbReference type="PROSITE" id="PS00061">
    <property type="entry name" value="ADH_SHORT"/>
    <property type="match status" value="1"/>
</dbReference>
<dbReference type="SUPFAM" id="SSF51735">
    <property type="entry name" value="NAD(P)-binding Rossmann-fold domains"/>
    <property type="match status" value="1"/>
</dbReference>
<dbReference type="EMBL" id="NJGE01000029">
    <property type="protein sequence ID" value="PIT68025.1"/>
    <property type="molecule type" value="Genomic_DNA"/>
</dbReference>
<evidence type="ECO:0000313" key="5">
    <source>
        <dbReference type="Proteomes" id="UP000229839"/>
    </source>
</evidence>
<dbReference type="GO" id="GO:0016491">
    <property type="term" value="F:oxidoreductase activity"/>
    <property type="evidence" value="ECO:0007669"/>
    <property type="project" value="UniProtKB-KW"/>
</dbReference>
<sequence length="247" mass="27000">MIKNTTGIYSQQQKRILVTGGACGIGKAIVLNLLKNGHKVASADIIDIELPTSIDTASLCKLIVDIRDKDAIDSSVHKVISEFGGLDVLVNVAGICYSGDPETIDAQECAETFDVNIKGMFYITAATLPYLKKEIRADIINISSIWGVEYNPSLISYSSSKFAVEGYTGGLHLWGMPQNIRVCSIQVDKVNTDFRRNFKGFPEIPPENLAKMLHPDDIASAVNFILSSSNTAQISSIRLDAPLWYQV</sequence>
<dbReference type="PRINTS" id="PR00080">
    <property type="entry name" value="SDRFAMILY"/>
</dbReference>
<dbReference type="OrthoDB" id="7568484at2"/>
<evidence type="ECO:0008006" key="6">
    <source>
        <dbReference type="Google" id="ProtNLM"/>
    </source>
</evidence>
<dbReference type="STRING" id="85701.BM1374166_01011"/>
<dbReference type="InterPro" id="IPR020904">
    <property type="entry name" value="Sc_DH/Rdtase_CS"/>
</dbReference>
<evidence type="ECO:0000256" key="1">
    <source>
        <dbReference type="ARBA" id="ARBA00006484"/>
    </source>
</evidence>
<keyword evidence="2" id="KW-0560">Oxidoreductase</keyword>
<evidence type="ECO:0000256" key="3">
    <source>
        <dbReference type="RuleBase" id="RU000363"/>
    </source>
</evidence>
<dbReference type="RefSeq" id="WP_100129601.1">
    <property type="nucleotide sequence ID" value="NZ_CADDYI010000038.1"/>
</dbReference>
<dbReference type="InterPro" id="IPR002347">
    <property type="entry name" value="SDR_fam"/>
</dbReference>
<dbReference type="AlphaFoldDB" id="A0A2N9Y8J2"/>
<dbReference type="Gene3D" id="3.40.50.720">
    <property type="entry name" value="NAD(P)-binding Rossmann-like Domain"/>
    <property type="match status" value="1"/>
</dbReference>